<dbReference type="CDD" id="cd03506">
    <property type="entry name" value="Delta6-FADS-like"/>
    <property type="match status" value="1"/>
</dbReference>
<evidence type="ECO:0000313" key="3">
    <source>
        <dbReference type="EMBL" id="RAM36480.1"/>
    </source>
</evidence>
<keyword evidence="1" id="KW-1133">Transmembrane helix</keyword>
<dbReference type="AlphaFoldDB" id="A0A328HGS3"/>
<feature type="transmembrane region" description="Helical" evidence="1">
    <location>
        <begin position="48"/>
        <end position="68"/>
    </location>
</feature>
<dbReference type="GO" id="GO:0016020">
    <property type="term" value="C:membrane"/>
    <property type="evidence" value="ECO:0007669"/>
    <property type="project" value="TreeGrafter"/>
</dbReference>
<accession>A0A328HGS3</accession>
<feature type="transmembrane region" description="Helical" evidence="1">
    <location>
        <begin position="112"/>
        <end position="129"/>
    </location>
</feature>
<gene>
    <name evidence="3" type="ORF">DBZ45_15345</name>
</gene>
<dbReference type="RefSeq" id="WP_111904735.1">
    <property type="nucleotide sequence ID" value="NZ_QLNP01000094.1"/>
</dbReference>
<evidence type="ECO:0000313" key="4">
    <source>
        <dbReference type="Proteomes" id="UP000249166"/>
    </source>
</evidence>
<dbReference type="OrthoDB" id="104711at2"/>
<feature type="transmembrane region" description="Helical" evidence="1">
    <location>
        <begin position="177"/>
        <end position="199"/>
    </location>
</feature>
<dbReference type="InterPro" id="IPR005804">
    <property type="entry name" value="FA_desaturase_dom"/>
</dbReference>
<comment type="caution">
    <text evidence="3">The sequence shown here is derived from an EMBL/GenBank/DDBJ whole genome shotgun (WGS) entry which is preliminary data.</text>
</comment>
<dbReference type="PANTHER" id="PTHR19353">
    <property type="entry name" value="FATTY ACID DESATURASE 2"/>
    <property type="match status" value="1"/>
</dbReference>
<reference evidence="3 4" key="1">
    <citation type="submission" date="2018-04" db="EMBL/GenBank/DDBJ databases">
        <title>Bacteria isolated from cave deposits of Manipur.</title>
        <authorList>
            <person name="Sahoo D."/>
            <person name="Sarangthem I."/>
            <person name="Nandeibam J."/>
        </authorList>
    </citation>
    <scope>NUCLEOTIDE SEQUENCE [LARGE SCALE GENOMIC DNA]</scope>
    <source>
        <strain evidence="4">mrc11</strain>
    </source>
</reference>
<feature type="transmembrane region" description="Helical" evidence="1">
    <location>
        <begin position="74"/>
        <end position="91"/>
    </location>
</feature>
<dbReference type="PIRSF" id="PIRSF015921">
    <property type="entry name" value="FA_sphinglp_des"/>
    <property type="match status" value="1"/>
</dbReference>
<dbReference type="GO" id="GO:0016717">
    <property type="term" value="F:oxidoreductase activity, acting on paired donors, with oxidation of a pair of donors resulting in the reduction of molecular oxygen to two molecules of water"/>
    <property type="evidence" value="ECO:0007669"/>
    <property type="project" value="TreeGrafter"/>
</dbReference>
<sequence>MAPTITPGRPQPRILQAPTLHKANPVTQSYSDLLKSVRAAGLLQRQQGFYITVFSVLAVLMAAAWFGFALIGQSWFQLLIAAALGIICTQLSFLAHEAGHRQIFASRRANEWSARLLATSVAGISYSWWEQKHGAHHNHPNVIAKDPDIAPGAIVFHAEAAAERQGWLAFLTRKQGWLFFPLLFLVGLGLQIDSVRFIFRRAKVTHRWVELPILLARLSILPVLAFTFLPLGMAAAFIGVQLAVFGFYMGASFAPNHKGMPVLPADSRVDFLSRQVLTSRNISGGRYMDILLGGLNRQVEHHLFPDMARPQLHKATAIVRKHCETQGIPLTETTLAASFGIVVRYLNEVGLAAGRRFECPMAAVSRRY</sequence>
<dbReference type="PANTHER" id="PTHR19353:SF19">
    <property type="entry name" value="DELTA(5) FATTY ACID DESATURASE C-RELATED"/>
    <property type="match status" value="1"/>
</dbReference>
<dbReference type="EMBL" id="QLNP01000094">
    <property type="protein sequence ID" value="RAM36480.1"/>
    <property type="molecule type" value="Genomic_DNA"/>
</dbReference>
<keyword evidence="1" id="KW-0472">Membrane</keyword>
<evidence type="ECO:0000256" key="1">
    <source>
        <dbReference type="SAM" id="Phobius"/>
    </source>
</evidence>
<feature type="domain" description="Fatty acid desaturase" evidence="2">
    <location>
        <begin position="74"/>
        <end position="332"/>
    </location>
</feature>
<dbReference type="GO" id="GO:0008610">
    <property type="term" value="P:lipid biosynthetic process"/>
    <property type="evidence" value="ECO:0007669"/>
    <property type="project" value="UniProtKB-ARBA"/>
</dbReference>
<evidence type="ECO:0000259" key="2">
    <source>
        <dbReference type="Pfam" id="PF00487"/>
    </source>
</evidence>
<organism evidence="3 4">
    <name type="scientific">Arthrobacter globiformis</name>
    <dbReference type="NCBI Taxonomy" id="1665"/>
    <lineage>
        <taxon>Bacteria</taxon>
        <taxon>Bacillati</taxon>
        <taxon>Actinomycetota</taxon>
        <taxon>Actinomycetes</taxon>
        <taxon>Micrococcales</taxon>
        <taxon>Micrococcaceae</taxon>
        <taxon>Arthrobacter</taxon>
    </lineage>
</organism>
<protein>
    <submittedName>
        <fullName evidence="3">Acyl-CoA desaturase</fullName>
    </submittedName>
</protein>
<dbReference type="Proteomes" id="UP000249166">
    <property type="component" value="Unassembled WGS sequence"/>
</dbReference>
<dbReference type="Pfam" id="PF00487">
    <property type="entry name" value="FA_desaturase"/>
    <property type="match status" value="1"/>
</dbReference>
<proteinExistence type="predicted"/>
<dbReference type="InterPro" id="IPR012171">
    <property type="entry name" value="Fatty_acid_desaturase"/>
</dbReference>
<name>A0A328HGS3_ARTGO</name>
<keyword evidence="1" id="KW-0812">Transmembrane</keyword>